<dbReference type="OrthoDB" id="5189518at2"/>
<evidence type="ECO:0000313" key="1">
    <source>
        <dbReference type="EMBL" id="PRX65278.1"/>
    </source>
</evidence>
<dbReference type="RefSeq" id="WP_106240299.1">
    <property type="nucleotide sequence ID" value="NZ_PVNG01000007.1"/>
</dbReference>
<dbReference type="AlphaFoldDB" id="A0A2T0N0D2"/>
<accession>A0A2T0N0D2</accession>
<name>A0A2T0N0D2_9ACTN</name>
<dbReference type="Proteomes" id="UP000238312">
    <property type="component" value="Unassembled WGS sequence"/>
</dbReference>
<keyword evidence="2" id="KW-1185">Reference proteome</keyword>
<comment type="caution">
    <text evidence="1">The sequence shown here is derived from an EMBL/GenBank/DDBJ whole genome shotgun (WGS) entry which is preliminary data.</text>
</comment>
<reference evidence="1 2" key="1">
    <citation type="submission" date="2018-03" db="EMBL/GenBank/DDBJ databases">
        <title>Genomic Encyclopedia of Type Strains, Phase III (KMG-III): the genomes of soil and plant-associated and newly described type strains.</title>
        <authorList>
            <person name="Whitman W."/>
        </authorList>
    </citation>
    <scope>NUCLEOTIDE SEQUENCE [LARGE SCALE GENOMIC DNA]</scope>
    <source>
        <strain evidence="1 2">CGMCC 4.7104</strain>
    </source>
</reference>
<organism evidence="1 2">
    <name type="scientific">Nonomuraea fuscirosea</name>
    <dbReference type="NCBI Taxonomy" id="1291556"/>
    <lineage>
        <taxon>Bacteria</taxon>
        <taxon>Bacillati</taxon>
        <taxon>Actinomycetota</taxon>
        <taxon>Actinomycetes</taxon>
        <taxon>Streptosporangiales</taxon>
        <taxon>Streptosporangiaceae</taxon>
        <taxon>Nonomuraea</taxon>
    </lineage>
</organism>
<gene>
    <name evidence="1" type="ORF">B0I32_10738</name>
</gene>
<proteinExistence type="predicted"/>
<sequence length="59" mass="6808">MFRPQRIARHAKDRFSSWTARHTSTSGLPALSAFRLRSSWIVESPSEMAPRLAFIDFQT</sequence>
<evidence type="ECO:0000313" key="2">
    <source>
        <dbReference type="Proteomes" id="UP000238312"/>
    </source>
</evidence>
<protein>
    <submittedName>
        <fullName evidence="1">Uncharacterized protein</fullName>
    </submittedName>
</protein>
<dbReference type="EMBL" id="PVNG01000007">
    <property type="protein sequence ID" value="PRX65278.1"/>
    <property type="molecule type" value="Genomic_DNA"/>
</dbReference>